<gene>
    <name evidence="3" type="ORF">FB467_3099</name>
</gene>
<reference evidence="3 4" key="1">
    <citation type="submission" date="2019-06" db="EMBL/GenBank/DDBJ databases">
        <title>Sequencing the genomes of 1000 actinobacteria strains.</title>
        <authorList>
            <person name="Klenk H.-P."/>
        </authorList>
    </citation>
    <scope>NUCLEOTIDE SEQUENCE [LARGE SCALE GENOMIC DNA]</scope>
    <source>
        <strain evidence="3 4">DSM 12335</strain>
    </source>
</reference>
<sequence>MTRSMTNRPTTRALVGMTLAAALGVGLSACGDEAPESGSTPTDAIDGGDVQDEPTEGDGTEETVTETVTETVAPPAEETEAETETVSATSGDDEGADDGDTEGDGEGQALVQEYTDLLLAGDAEGAYGMLSAESEAYFVEASELTESAGMPEMIEDLSSSENLQWTSRPAYEETHNSAQAVTAWGNDADGEPFAYAWAARTTDDGEWVVDQDRFEVSTGANRVAWLNPGAGEDPTLINADEAPLFGLTTVEGIENVAVNATVDGGDVFVGDLLTELPTEGVVQYELTGFDYGTLDPNSPHALTVAFVAEDEPFVHVQATGFTLSVDHG</sequence>
<dbReference type="AlphaFoldDB" id="A0A542YV23"/>
<proteinExistence type="predicted"/>
<feature type="compositionally biased region" description="Acidic residues" evidence="1">
    <location>
        <begin position="91"/>
        <end position="105"/>
    </location>
</feature>
<feature type="region of interest" description="Disordered" evidence="1">
    <location>
        <begin position="31"/>
        <end position="106"/>
    </location>
</feature>
<accession>A0A542YV23</accession>
<dbReference type="EMBL" id="VFOP01000001">
    <property type="protein sequence ID" value="TQL51932.1"/>
    <property type="molecule type" value="Genomic_DNA"/>
</dbReference>
<dbReference type="PROSITE" id="PS51257">
    <property type="entry name" value="PROKAR_LIPOPROTEIN"/>
    <property type="match status" value="1"/>
</dbReference>
<evidence type="ECO:0000256" key="2">
    <source>
        <dbReference type="SAM" id="SignalP"/>
    </source>
</evidence>
<organism evidence="3 4">
    <name type="scientific">Ornithinicoccus hortensis</name>
    <dbReference type="NCBI Taxonomy" id="82346"/>
    <lineage>
        <taxon>Bacteria</taxon>
        <taxon>Bacillati</taxon>
        <taxon>Actinomycetota</taxon>
        <taxon>Actinomycetes</taxon>
        <taxon>Micrococcales</taxon>
        <taxon>Intrasporangiaceae</taxon>
        <taxon>Ornithinicoccus</taxon>
    </lineage>
</organism>
<name>A0A542YV23_9MICO</name>
<dbReference type="Proteomes" id="UP000319516">
    <property type="component" value="Unassembled WGS sequence"/>
</dbReference>
<keyword evidence="2" id="KW-0732">Signal</keyword>
<feature type="compositionally biased region" description="Low complexity" evidence="1">
    <location>
        <begin position="65"/>
        <end position="76"/>
    </location>
</feature>
<evidence type="ECO:0000313" key="4">
    <source>
        <dbReference type="Proteomes" id="UP000319516"/>
    </source>
</evidence>
<comment type="caution">
    <text evidence="3">The sequence shown here is derived from an EMBL/GenBank/DDBJ whole genome shotgun (WGS) entry which is preliminary data.</text>
</comment>
<feature type="compositionally biased region" description="Acidic residues" evidence="1">
    <location>
        <begin position="49"/>
        <end position="64"/>
    </location>
</feature>
<keyword evidence="4" id="KW-1185">Reference proteome</keyword>
<feature type="signal peptide" evidence="2">
    <location>
        <begin position="1"/>
        <end position="31"/>
    </location>
</feature>
<evidence type="ECO:0000313" key="3">
    <source>
        <dbReference type="EMBL" id="TQL51932.1"/>
    </source>
</evidence>
<protein>
    <submittedName>
        <fullName evidence="3">Uncharacterized protein</fullName>
    </submittedName>
</protein>
<feature type="chain" id="PRO_5021908565" evidence="2">
    <location>
        <begin position="32"/>
        <end position="328"/>
    </location>
</feature>
<evidence type="ECO:0000256" key="1">
    <source>
        <dbReference type="SAM" id="MobiDB-lite"/>
    </source>
</evidence>